<feature type="region of interest" description="Disordered" evidence="1">
    <location>
        <begin position="141"/>
        <end position="199"/>
    </location>
</feature>
<dbReference type="InParanoid" id="C1E2G1"/>
<evidence type="ECO:0000313" key="2">
    <source>
        <dbReference type="EMBL" id="ACO62336.1"/>
    </source>
</evidence>
<name>C1E2G1_MICCC</name>
<dbReference type="Proteomes" id="UP000002009">
    <property type="component" value="Chromosome 3"/>
</dbReference>
<dbReference type="EMBL" id="CP001324">
    <property type="protein sequence ID" value="ACO62336.1"/>
    <property type="molecule type" value="Genomic_DNA"/>
</dbReference>
<reference evidence="2 3" key="1">
    <citation type="journal article" date="2009" name="Science">
        <title>Green evolution and dynamic adaptations revealed by genomes of the marine picoeukaryotes Micromonas.</title>
        <authorList>
            <person name="Worden A.Z."/>
            <person name="Lee J.H."/>
            <person name="Mock T."/>
            <person name="Rouze P."/>
            <person name="Simmons M.P."/>
            <person name="Aerts A.L."/>
            <person name="Allen A.E."/>
            <person name="Cuvelier M.L."/>
            <person name="Derelle E."/>
            <person name="Everett M.V."/>
            <person name="Foulon E."/>
            <person name="Grimwood J."/>
            <person name="Gundlach H."/>
            <person name="Henrissat B."/>
            <person name="Napoli C."/>
            <person name="McDonald S.M."/>
            <person name="Parker M.S."/>
            <person name="Rombauts S."/>
            <person name="Salamov A."/>
            <person name="Von Dassow P."/>
            <person name="Badger J.H."/>
            <person name="Coutinho P.M."/>
            <person name="Demir E."/>
            <person name="Dubchak I."/>
            <person name="Gentemann C."/>
            <person name="Eikrem W."/>
            <person name="Gready J.E."/>
            <person name="John U."/>
            <person name="Lanier W."/>
            <person name="Lindquist E.A."/>
            <person name="Lucas S."/>
            <person name="Mayer K.F."/>
            <person name="Moreau H."/>
            <person name="Not F."/>
            <person name="Otillar R."/>
            <person name="Panaud O."/>
            <person name="Pangilinan J."/>
            <person name="Paulsen I."/>
            <person name="Piegu B."/>
            <person name="Poliakov A."/>
            <person name="Robbens S."/>
            <person name="Schmutz J."/>
            <person name="Toulza E."/>
            <person name="Wyss T."/>
            <person name="Zelensky A."/>
            <person name="Zhou K."/>
            <person name="Armbrust E.V."/>
            <person name="Bhattacharya D."/>
            <person name="Goodenough U.W."/>
            <person name="Van de Peer Y."/>
            <person name="Grigoriev I.V."/>
        </authorList>
    </citation>
    <scope>NUCLEOTIDE SEQUENCE [LARGE SCALE GENOMIC DNA]</scope>
    <source>
        <strain evidence="3">RCC299 / NOUM17</strain>
    </source>
</reference>
<proteinExistence type="predicted"/>
<dbReference type="AlphaFoldDB" id="C1E2G1"/>
<dbReference type="KEGG" id="mis:MICPUN_52333"/>
<dbReference type="GeneID" id="8241844"/>
<evidence type="ECO:0000313" key="3">
    <source>
        <dbReference type="Proteomes" id="UP000002009"/>
    </source>
</evidence>
<organism evidence="2 3">
    <name type="scientific">Micromonas commoda (strain RCC299 / NOUM17 / CCMP2709)</name>
    <name type="common">Picoplanktonic green alga</name>
    <dbReference type="NCBI Taxonomy" id="296587"/>
    <lineage>
        <taxon>Eukaryota</taxon>
        <taxon>Viridiplantae</taxon>
        <taxon>Chlorophyta</taxon>
        <taxon>Mamiellophyceae</taxon>
        <taxon>Mamiellales</taxon>
        <taxon>Mamiellaceae</taxon>
        <taxon>Micromonas</taxon>
    </lineage>
</organism>
<feature type="compositionally biased region" description="Basic residues" evidence="1">
    <location>
        <begin position="143"/>
        <end position="153"/>
    </location>
</feature>
<gene>
    <name evidence="2" type="ORF">MICPUN_52333</name>
</gene>
<feature type="compositionally biased region" description="Basic and acidic residues" evidence="1">
    <location>
        <begin position="189"/>
        <end position="199"/>
    </location>
</feature>
<feature type="compositionally biased region" description="Gly residues" evidence="1">
    <location>
        <begin position="164"/>
        <end position="186"/>
    </location>
</feature>
<dbReference type="RefSeq" id="XP_002501078.1">
    <property type="nucleotide sequence ID" value="XM_002501032.1"/>
</dbReference>
<accession>C1E2G1</accession>
<evidence type="ECO:0000256" key="1">
    <source>
        <dbReference type="SAM" id="MobiDB-lite"/>
    </source>
</evidence>
<keyword evidence="3" id="KW-1185">Reference proteome</keyword>
<protein>
    <submittedName>
        <fullName evidence="2">Uncharacterized protein</fullName>
    </submittedName>
</protein>
<sequence>MDWPPTRVSAFSPRRYYLEAHEALVADAAGTVDVADDDVLLVSHGGHRHDSPALEEALPLGRVARELSRRVDGGRQRLERGGADETGGRLDGNLLVRLHSLRHLLLVHPLHVLGHVGEERLPEEEQGHEALVRVRLEAVHPRQTLRKRHPRPRAPRERLQSPGVGDGPAGGGHEGLGVGFEGGHGRLGARRDSLRDGGDPSRGGFLLLRNLLLGSLGHGPAAALLRPGAGLLPPPPLALRRGEFGLVEVHLVDGGERGHVDLRGGAAAVGRRGCPELRELEGLEVGVAVDEAARGEMRELDARVLTHEGARAGDRGDDDDAAVLGVAKGEGRAAGSPREKRAGGLVEARQGEGVSLVVVGLEKAPEGVRAIAGVVDVPVALGDEGVHDALGDERVREERDGDPLLGEELHAARALGGHSSAGVLDDHGLRGHEIGEESRLGLVGGLVLVLGADGEHEERVLEEAVGLDLLRFFQISGHVDDGRWCGARGQMRMRNACAFKCAVECAGLRLGIRVAVCRYVRGLCRRASVCKKK</sequence>